<keyword evidence="2" id="KW-1185">Reference proteome</keyword>
<dbReference type="OrthoDB" id="5295431at2759"/>
<accession>A0A8H7E899</accession>
<protein>
    <submittedName>
        <fullName evidence="1">Uncharacterized protein</fullName>
    </submittedName>
</protein>
<proteinExistence type="predicted"/>
<name>A0A8H7E899_9EURO</name>
<gene>
    <name evidence="1" type="ORF">GJ744_012010</name>
</gene>
<dbReference type="AlphaFoldDB" id="A0A8H7E899"/>
<reference evidence="1" key="1">
    <citation type="submission" date="2020-02" db="EMBL/GenBank/DDBJ databases">
        <authorList>
            <person name="Palmer J.M."/>
        </authorList>
    </citation>
    <scope>NUCLEOTIDE SEQUENCE</scope>
    <source>
        <strain evidence="1">EPUS1.4</strain>
        <tissue evidence="1">Thallus</tissue>
    </source>
</reference>
<dbReference type="Gene3D" id="3.20.20.370">
    <property type="entry name" value="Glycoside hydrolase/deacetylase"/>
    <property type="match status" value="1"/>
</dbReference>
<dbReference type="InterPro" id="IPR005501">
    <property type="entry name" value="LamB/YcsF/PxpA-like"/>
</dbReference>
<sequence length="63" mass="6948">MTCRDCAAAFATAQDLPYQFSGVAGTKMEKTANALDIPFWTEMYADAKDSKDGVLVIDRKKKI</sequence>
<organism evidence="1 2">
    <name type="scientific">Endocarpon pusillum</name>
    <dbReference type="NCBI Taxonomy" id="364733"/>
    <lineage>
        <taxon>Eukaryota</taxon>
        <taxon>Fungi</taxon>
        <taxon>Dikarya</taxon>
        <taxon>Ascomycota</taxon>
        <taxon>Pezizomycotina</taxon>
        <taxon>Eurotiomycetes</taxon>
        <taxon>Chaetothyriomycetidae</taxon>
        <taxon>Verrucariales</taxon>
        <taxon>Verrucariaceae</taxon>
        <taxon>Endocarpon</taxon>
    </lineage>
</organism>
<comment type="caution">
    <text evidence="1">The sequence shown here is derived from an EMBL/GenBank/DDBJ whole genome shotgun (WGS) entry which is preliminary data.</text>
</comment>
<dbReference type="EMBL" id="JAACFV010000009">
    <property type="protein sequence ID" value="KAF7512907.1"/>
    <property type="molecule type" value="Genomic_DNA"/>
</dbReference>
<dbReference type="Proteomes" id="UP000606974">
    <property type="component" value="Unassembled WGS sequence"/>
</dbReference>
<dbReference type="Pfam" id="PF03746">
    <property type="entry name" value="LamB_YcsF"/>
    <property type="match status" value="1"/>
</dbReference>
<evidence type="ECO:0000313" key="1">
    <source>
        <dbReference type="EMBL" id="KAF7512907.1"/>
    </source>
</evidence>
<evidence type="ECO:0000313" key="2">
    <source>
        <dbReference type="Proteomes" id="UP000606974"/>
    </source>
</evidence>